<evidence type="ECO:0000256" key="1">
    <source>
        <dbReference type="SAM" id="MobiDB-lite"/>
    </source>
</evidence>
<dbReference type="STRING" id="154538.A0A1M2VHW2"/>
<organism evidence="3 4">
    <name type="scientific">Trametes pubescens</name>
    <name type="common">White-rot fungus</name>
    <dbReference type="NCBI Taxonomy" id="154538"/>
    <lineage>
        <taxon>Eukaryota</taxon>
        <taxon>Fungi</taxon>
        <taxon>Dikarya</taxon>
        <taxon>Basidiomycota</taxon>
        <taxon>Agaricomycotina</taxon>
        <taxon>Agaricomycetes</taxon>
        <taxon>Polyporales</taxon>
        <taxon>Polyporaceae</taxon>
        <taxon>Trametes</taxon>
    </lineage>
</organism>
<keyword evidence="2" id="KW-0732">Signal</keyword>
<protein>
    <submittedName>
        <fullName evidence="3">Uncharacterized protein</fullName>
    </submittedName>
</protein>
<feature type="region of interest" description="Disordered" evidence="1">
    <location>
        <begin position="394"/>
        <end position="421"/>
    </location>
</feature>
<name>A0A1M2VHW2_TRAPU</name>
<gene>
    <name evidence="3" type="ORF">TRAPUB_1983</name>
</gene>
<feature type="compositionally biased region" description="Basic and acidic residues" evidence="1">
    <location>
        <begin position="54"/>
        <end position="66"/>
    </location>
</feature>
<feature type="compositionally biased region" description="Low complexity" evidence="1">
    <location>
        <begin position="67"/>
        <end position="78"/>
    </location>
</feature>
<feature type="region of interest" description="Disordered" evidence="1">
    <location>
        <begin position="775"/>
        <end position="803"/>
    </location>
</feature>
<feature type="compositionally biased region" description="Acidic residues" evidence="1">
    <location>
        <begin position="582"/>
        <end position="593"/>
    </location>
</feature>
<dbReference type="OrthoDB" id="3362371at2759"/>
<dbReference type="Proteomes" id="UP000184267">
    <property type="component" value="Unassembled WGS sequence"/>
</dbReference>
<feature type="chain" id="PRO_5012408846" evidence="2">
    <location>
        <begin position="30"/>
        <end position="820"/>
    </location>
</feature>
<dbReference type="EMBL" id="MNAD01001215">
    <property type="protein sequence ID" value="OJT07168.1"/>
    <property type="molecule type" value="Genomic_DNA"/>
</dbReference>
<feature type="region of interest" description="Disordered" evidence="1">
    <location>
        <begin position="42"/>
        <end position="137"/>
    </location>
</feature>
<evidence type="ECO:0000256" key="2">
    <source>
        <dbReference type="SAM" id="SignalP"/>
    </source>
</evidence>
<evidence type="ECO:0000313" key="3">
    <source>
        <dbReference type="EMBL" id="OJT07168.1"/>
    </source>
</evidence>
<feature type="compositionally biased region" description="Low complexity" evidence="1">
    <location>
        <begin position="594"/>
        <end position="610"/>
    </location>
</feature>
<feature type="region of interest" description="Disordered" evidence="1">
    <location>
        <begin position="564"/>
        <end position="612"/>
    </location>
</feature>
<accession>A0A1M2VHW2</accession>
<reference evidence="3 4" key="1">
    <citation type="submission" date="2016-10" db="EMBL/GenBank/DDBJ databases">
        <title>Genome sequence of the basidiomycete white-rot fungus Trametes pubescens.</title>
        <authorList>
            <person name="Makela M.R."/>
            <person name="Granchi Z."/>
            <person name="Peng M."/>
            <person name="De Vries R.P."/>
            <person name="Grigoriev I."/>
            <person name="Riley R."/>
            <person name="Hilden K."/>
        </authorList>
    </citation>
    <scope>NUCLEOTIDE SEQUENCE [LARGE SCALE GENOMIC DNA]</scope>
    <source>
        <strain evidence="3 4">FBCC735</strain>
    </source>
</reference>
<feature type="compositionally biased region" description="Low complexity" evidence="1">
    <location>
        <begin position="686"/>
        <end position="760"/>
    </location>
</feature>
<feature type="signal peptide" evidence="2">
    <location>
        <begin position="1"/>
        <end position="29"/>
    </location>
</feature>
<dbReference type="AlphaFoldDB" id="A0A1M2VHW2"/>
<feature type="compositionally biased region" description="Basic and acidic residues" evidence="1">
    <location>
        <begin position="123"/>
        <end position="132"/>
    </location>
</feature>
<feature type="compositionally biased region" description="Polar residues" evidence="1">
    <location>
        <begin position="394"/>
        <end position="403"/>
    </location>
</feature>
<feature type="compositionally biased region" description="Low complexity" evidence="1">
    <location>
        <begin position="781"/>
        <end position="803"/>
    </location>
</feature>
<evidence type="ECO:0000313" key="4">
    <source>
        <dbReference type="Proteomes" id="UP000184267"/>
    </source>
</evidence>
<feature type="region of interest" description="Disordered" evidence="1">
    <location>
        <begin position="268"/>
        <end position="291"/>
    </location>
</feature>
<feature type="region of interest" description="Disordered" evidence="1">
    <location>
        <begin position="669"/>
        <end position="760"/>
    </location>
</feature>
<dbReference type="OMA" id="DDHVNVH"/>
<comment type="caution">
    <text evidence="3">The sequence shown here is derived from an EMBL/GenBank/DDBJ whole genome shotgun (WGS) entry which is preliminary data.</text>
</comment>
<sequence length="820" mass="87393">MVVLTSHFTLLATLSSIAAISLLPTPADAAAIQVRYQDEPGQPISARHSASHGDSGKKSDGRKHSDSSTSDLKTSSSKMVASTKNAADAPQRHPKPVIPLPARLAQKSAQETSKKKAGGSDGGHSRAKESKHSASKRAVWDPIDPVSRMERFWMGGQDGIPAHLNKRHHHHHDDDRHDHEKVIVDGDDDHVNVHHRSITQDRVARAPHDDHDRVLVEGHNDRVHVHDDADHDHDRVVINGDDDHVHVHRSPSPHHHADHHDEVVVKGDHDSVHFHRSPEPAPHHHHHNDHHDHDAVIVKGDNDHVKVHRRSPSPHHRHHHTVVVKGDNQHVHVGRSPAPVPQPHSHHRHHDKVVVKGDHDHVNVHSRGYRGYYSSQPIVIPGNRGEKYHVHQASYQKVSQDSIRLSPKLRRDGGSSNGVPGSIEIMSTVAGSDADQRIASLVLAAQGNGTTGDNSTFVLNASDTNSTQLYLIPTPDSNADALSADPASSPPATFIKVALQMGMFDPPTAQLRSYCATFDPHPEVPAPMTMEPCTDGSSADEHKSQVFAYTPSTGVIQPMWFQGQGAAAEGDDSDDSTVPTDDPSDGDRSDDDQGGTSNSTTVDPTTPTSSKVVNVTSLQQEALDEQYGDATRPPTRMASVKTLAADTPSGARNVTMLFSPASPEILPAAPPAQDKVAVPASSTDLVTSSAASVSGTATSTATSDTSTTITTTSSATASVAMETSTSSDTSSGAASTTSSLASSSASSTVTESTTSASATASSAFEVKVYNPYAEDSDSINSSATTSFSSTSTPTASATMTPVSTAPYEWMFKQGSLPDLD</sequence>
<keyword evidence="4" id="KW-1185">Reference proteome</keyword>
<feature type="compositionally biased region" description="Basic and acidic residues" evidence="1">
    <location>
        <begin position="268"/>
        <end position="282"/>
    </location>
</feature>
<proteinExistence type="predicted"/>